<keyword evidence="5 6" id="KW-0472">Membrane</keyword>
<name>A0A5S9QQA8_9GAMM</name>
<dbReference type="AlphaFoldDB" id="A0A5S9QQA8"/>
<evidence type="ECO:0000256" key="2">
    <source>
        <dbReference type="ARBA" id="ARBA00022475"/>
    </source>
</evidence>
<accession>A0A5S9QQA8</accession>
<evidence type="ECO:0000259" key="7">
    <source>
        <dbReference type="Pfam" id="PF00482"/>
    </source>
</evidence>
<dbReference type="Pfam" id="PF00482">
    <property type="entry name" value="T2SSF"/>
    <property type="match status" value="1"/>
</dbReference>
<feature type="transmembrane region" description="Helical" evidence="6">
    <location>
        <begin position="6"/>
        <end position="26"/>
    </location>
</feature>
<protein>
    <recommendedName>
        <fullName evidence="7">Type II secretion system protein GspF domain-containing protein</fullName>
    </recommendedName>
</protein>
<keyword evidence="11" id="KW-1185">Reference proteome</keyword>
<feature type="transmembrane region" description="Helical" evidence="6">
    <location>
        <begin position="77"/>
        <end position="100"/>
    </location>
</feature>
<evidence type="ECO:0000256" key="1">
    <source>
        <dbReference type="ARBA" id="ARBA00004651"/>
    </source>
</evidence>
<evidence type="ECO:0000313" key="11">
    <source>
        <dbReference type="Proteomes" id="UP000435877"/>
    </source>
</evidence>
<sequence>MEAHHLYYVIGAVILCTAPVLLLALAHVETSSSDKGGDEFEFNSKDMWRQLREENTHIASLSQLLRRAGLINSEQQVNAISITLVAVATIAICLGIYTYFNSSPATTILLVITLGFVLLIYLAYFFLKKIAEDRQERLNQETLILVQTTRMLWRVGLSLPKTLAIICDQLRNLAPTCSQELQLAVNKIESGQSQEEALYELIGCTNAEGFKEYLIVVRQQAITGGSIDKALDELYKLLQNRRKLDLQEQVNKMSGKMSLVMMVFLFPALLIVVAGPALVSISTALGNLGN</sequence>
<evidence type="ECO:0000313" key="9">
    <source>
        <dbReference type="EMBL" id="CAA0115805.1"/>
    </source>
</evidence>
<dbReference type="Proteomes" id="UP000439591">
    <property type="component" value="Unassembled WGS sequence"/>
</dbReference>
<keyword evidence="3 6" id="KW-0812">Transmembrane</keyword>
<dbReference type="GO" id="GO:0005886">
    <property type="term" value="C:plasma membrane"/>
    <property type="evidence" value="ECO:0007669"/>
    <property type="project" value="UniProtKB-SubCell"/>
</dbReference>
<feature type="domain" description="Type II secretion system protein GspF" evidence="7">
    <location>
        <begin position="149"/>
        <end position="273"/>
    </location>
</feature>
<keyword evidence="2" id="KW-1003">Cell membrane</keyword>
<organism evidence="10 12">
    <name type="scientific">Zhongshania aliphaticivorans</name>
    <dbReference type="NCBI Taxonomy" id="1470434"/>
    <lineage>
        <taxon>Bacteria</taxon>
        <taxon>Pseudomonadati</taxon>
        <taxon>Pseudomonadota</taxon>
        <taxon>Gammaproteobacteria</taxon>
        <taxon>Cellvibrionales</taxon>
        <taxon>Spongiibacteraceae</taxon>
        <taxon>Zhongshania</taxon>
    </lineage>
</organism>
<dbReference type="Gene3D" id="1.20.81.30">
    <property type="entry name" value="Type II secretion system (T2SS), domain F"/>
    <property type="match status" value="1"/>
</dbReference>
<dbReference type="EMBL" id="CACSIM010000005">
    <property type="protein sequence ID" value="CAA0115805.1"/>
    <property type="molecule type" value="Genomic_DNA"/>
</dbReference>
<proteinExistence type="predicted"/>
<evidence type="ECO:0000256" key="6">
    <source>
        <dbReference type="SAM" id="Phobius"/>
    </source>
</evidence>
<comment type="subcellular location">
    <subcellularLocation>
        <location evidence="1">Cell membrane</location>
        <topology evidence="1">Multi-pass membrane protein</topology>
    </subcellularLocation>
</comment>
<dbReference type="RefSeq" id="WP_159268062.1">
    <property type="nucleotide sequence ID" value="NZ_CACSIK010000001.1"/>
</dbReference>
<evidence type="ECO:0000256" key="5">
    <source>
        <dbReference type="ARBA" id="ARBA00023136"/>
    </source>
</evidence>
<dbReference type="EMBL" id="CACSIM010000007">
    <property type="protein sequence ID" value="CAA0120312.1"/>
    <property type="molecule type" value="Genomic_DNA"/>
</dbReference>
<gene>
    <name evidence="8" type="ORF">IHBHHGIJ_01445</name>
    <name evidence="9" type="ORF">KFEGEMFD_03185</name>
    <name evidence="10" type="ORF">KFEGEMFD_03744</name>
</gene>
<keyword evidence="4 6" id="KW-1133">Transmembrane helix</keyword>
<dbReference type="EMBL" id="CACSIK010000001">
    <property type="protein sequence ID" value="CAA0088023.1"/>
    <property type="molecule type" value="Genomic_DNA"/>
</dbReference>
<evidence type="ECO:0000256" key="4">
    <source>
        <dbReference type="ARBA" id="ARBA00022989"/>
    </source>
</evidence>
<dbReference type="InterPro" id="IPR042094">
    <property type="entry name" value="T2SS_GspF_sf"/>
</dbReference>
<dbReference type="Proteomes" id="UP000435877">
    <property type="component" value="Unassembled WGS sequence"/>
</dbReference>
<dbReference type="PANTHER" id="PTHR35007">
    <property type="entry name" value="INTEGRAL MEMBRANE PROTEIN-RELATED"/>
    <property type="match status" value="1"/>
</dbReference>
<dbReference type="OrthoDB" id="8534919at2"/>
<reference evidence="11 12" key="1">
    <citation type="submission" date="2019-11" db="EMBL/GenBank/DDBJ databases">
        <authorList>
            <person name="Holert J."/>
        </authorList>
    </citation>
    <scope>NUCLEOTIDE SEQUENCE [LARGE SCALE GENOMIC DNA]</scope>
    <source>
        <strain evidence="10">BC3_2A</strain>
        <strain evidence="8">SB11_1A</strain>
    </source>
</reference>
<evidence type="ECO:0000313" key="8">
    <source>
        <dbReference type="EMBL" id="CAA0088023.1"/>
    </source>
</evidence>
<evidence type="ECO:0000313" key="10">
    <source>
        <dbReference type="EMBL" id="CAA0120312.1"/>
    </source>
</evidence>
<evidence type="ECO:0000313" key="12">
    <source>
        <dbReference type="Proteomes" id="UP000439591"/>
    </source>
</evidence>
<dbReference type="InterPro" id="IPR018076">
    <property type="entry name" value="T2SS_GspF_dom"/>
</dbReference>
<dbReference type="PANTHER" id="PTHR35007:SF2">
    <property type="entry name" value="PILUS ASSEMBLE PROTEIN"/>
    <property type="match status" value="1"/>
</dbReference>
<feature type="transmembrane region" description="Helical" evidence="6">
    <location>
        <begin position="259"/>
        <end position="285"/>
    </location>
</feature>
<evidence type="ECO:0000256" key="3">
    <source>
        <dbReference type="ARBA" id="ARBA00022692"/>
    </source>
</evidence>
<feature type="transmembrane region" description="Helical" evidence="6">
    <location>
        <begin position="106"/>
        <end position="127"/>
    </location>
</feature>